<dbReference type="InterPro" id="IPR045055">
    <property type="entry name" value="DNA2/NAM7-like"/>
</dbReference>
<dbReference type="PANTHER" id="PTHR10887">
    <property type="entry name" value="DNA2/NAM7 HELICASE FAMILY"/>
    <property type="match status" value="1"/>
</dbReference>
<dbReference type="Gene3D" id="3.40.50.300">
    <property type="entry name" value="P-loop containing nucleotide triphosphate hydrolases"/>
    <property type="match status" value="1"/>
</dbReference>
<dbReference type="Pfam" id="PF13086">
    <property type="entry name" value="AAA_11"/>
    <property type="match status" value="1"/>
</dbReference>
<proteinExistence type="predicted"/>
<protein>
    <recommendedName>
        <fullName evidence="1">DNA2/NAM7 helicase helicase domain-containing protein</fullName>
    </recommendedName>
</protein>
<accession>A0ABN9SX43</accession>
<dbReference type="InterPro" id="IPR027417">
    <property type="entry name" value="P-loop_NTPase"/>
</dbReference>
<comment type="caution">
    <text evidence="2">The sequence shown here is derived from an EMBL/GenBank/DDBJ whole genome shotgun (WGS) entry which is preliminary data.</text>
</comment>
<feature type="non-terminal residue" evidence="2">
    <location>
        <position position="484"/>
    </location>
</feature>
<keyword evidence="3" id="KW-1185">Reference proteome</keyword>
<name>A0ABN9SX43_9DINO</name>
<dbReference type="InterPro" id="IPR041677">
    <property type="entry name" value="DNA2/NAM7_AAA_11"/>
</dbReference>
<feature type="domain" description="DNA2/NAM7 helicase helicase" evidence="1">
    <location>
        <begin position="202"/>
        <end position="281"/>
    </location>
</feature>
<gene>
    <name evidence="2" type="ORF">PCOR1329_LOCUS33411</name>
</gene>
<feature type="non-terminal residue" evidence="2">
    <location>
        <position position="1"/>
    </location>
</feature>
<evidence type="ECO:0000313" key="3">
    <source>
        <dbReference type="Proteomes" id="UP001189429"/>
    </source>
</evidence>
<dbReference type="EMBL" id="CAUYUJ010014036">
    <property type="protein sequence ID" value="CAK0837138.1"/>
    <property type="molecule type" value="Genomic_DNA"/>
</dbReference>
<sequence>AVQVCCARICDVPTKQSGVMLLSAKNSAVRELQLAAAMEIQRLYERPASHRAAKMLVRGDSEKIKPCDKRAYFRLDWGRCSEKLFIPVKGPSSDEIAVTDVAECRRLRLIKGVRSASVAGSQMADKVQLGRDIGAVLRRRAASTLVAAVHDADVFDSARPSAGGFPAIGTNDVDESVGQVFQWPRARITTALTTPTSPSMATARRDNFEKDLVQRAGAIFETREGAADLNGEASLCTPLGIIDDAGQASEVTAIVPMVRVVRSGGHLVVVGDPRQLSPTVLFKRAADMGLSLTFFDRLHDSLGYQLGDQGSACVTLVLIYRMRPFLMFFSSKAYCNRELLGGRANPLADRPLAPRLTWPEVTDLDPGRCESLSGLLGICVEGPREDCDGPRPRVLSADSEGARRTVLVDNRSYELTSPPAEGCANVPEAAITVDLARAVLPELGEGLSVKVIVPCRLQKGILEDGWLLTPRVLQVAMKGDKCSD</sequence>
<organism evidence="2 3">
    <name type="scientific">Prorocentrum cordatum</name>
    <dbReference type="NCBI Taxonomy" id="2364126"/>
    <lineage>
        <taxon>Eukaryota</taxon>
        <taxon>Sar</taxon>
        <taxon>Alveolata</taxon>
        <taxon>Dinophyceae</taxon>
        <taxon>Prorocentrales</taxon>
        <taxon>Prorocentraceae</taxon>
        <taxon>Prorocentrum</taxon>
    </lineage>
</organism>
<evidence type="ECO:0000259" key="1">
    <source>
        <dbReference type="Pfam" id="PF13086"/>
    </source>
</evidence>
<evidence type="ECO:0000313" key="2">
    <source>
        <dbReference type="EMBL" id="CAK0837138.1"/>
    </source>
</evidence>
<reference evidence="2" key="1">
    <citation type="submission" date="2023-10" db="EMBL/GenBank/DDBJ databases">
        <authorList>
            <person name="Chen Y."/>
            <person name="Shah S."/>
            <person name="Dougan E. K."/>
            <person name="Thang M."/>
            <person name="Chan C."/>
        </authorList>
    </citation>
    <scope>NUCLEOTIDE SEQUENCE [LARGE SCALE GENOMIC DNA]</scope>
</reference>
<dbReference type="Proteomes" id="UP001189429">
    <property type="component" value="Unassembled WGS sequence"/>
</dbReference>
<dbReference type="SUPFAM" id="SSF52540">
    <property type="entry name" value="P-loop containing nucleoside triphosphate hydrolases"/>
    <property type="match status" value="1"/>
</dbReference>
<dbReference type="PANTHER" id="PTHR10887:SF495">
    <property type="entry name" value="HELICASE SENATAXIN ISOFORM X1-RELATED"/>
    <property type="match status" value="1"/>
</dbReference>